<proteinExistence type="predicted"/>
<dbReference type="AlphaFoldDB" id="A0A139IG96"/>
<reference evidence="1 2" key="1">
    <citation type="submission" date="2015-07" db="EMBL/GenBank/DDBJ databases">
        <title>Comparative genomics of the Sigatoka disease complex on banana suggests a link between parallel evolutionary changes in Pseudocercospora fijiensis and Pseudocercospora eumusae and increased virulence on the banana host.</title>
        <authorList>
            <person name="Chang T.-C."/>
            <person name="Salvucci A."/>
            <person name="Crous P.W."/>
            <person name="Stergiopoulos I."/>
        </authorList>
    </citation>
    <scope>NUCLEOTIDE SEQUENCE [LARGE SCALE GENOMIC DNA]</scope>
    <source>
        <strain evidence="1 2">CBS 116634</strain>
    </source>
</reference>
<evidence type="ECO:0000313" key="1">
    <source>
        <dbReference type="EMBL" id="KXT13710.1"/>
    </source>
</evidence>
<accession>A0A139IG96</accession>
<comment type="caution">
    <text evidence="1">The sequence shown here is derived from an EMBL/GenBank/DDBJ whole genome shotgun (WGS) entry which is preliminary data.</text>
</comment>
<keyword evidence="2" id="KW-1185">Reference proteome</keyword>
<sequence length="116" mass="12950">MRGFIAVHNKTKALRKKNLPELSLQSIYPAEYVLPPLEDCLARNDLMVRFGFQTPSATKAKAIDTLFAPRVPSIELCVWQPSLSIKVAAQSPTTQYVLLLCVCSYDLSHQSLARSE</sequence>
<dbReference type="Proteomes" id="UP000073492">
    <property type="component" value="Unassembled WGS sequence"/>
</dbReference>
<protein>
    <submittedName>
        <fullName evidence="1">Uncharacterized protein</fullName>
    </submittedName>
</protein>
<name>A0A139IG96_9PEZI</name>
<organism evidence="1 2">
    <name type="scientific">Pseudocercospora musae</name>
    <dbReference type="NCBI Taxonomy" id="113226"/>
    <lineage>
        <taxon>Eukaryota</taxon>
        <taxon>Fungi</taxon>
        <taxon>Dikarya</taxon>
        <taxon>Ascomycota</taxon>
        <taxon>Pezizomycotina</taxon>
        <taxon>Dothideomycetes</taxon>
        <taxon>Dothideomycetidae</taxon>
        <taxon>Mycosphaerellales</taxon>
        <taxon>Mycosphaerellaceae</taxon>
        <taxon>Pseudocercospora</taxon>
    </lineage>
</organism>
<dbReference type="EMBL" id="LFZO01000107">
    <property type="protein sequence ID" value="KXT13710.1"/>
    <property type="molecule type" value="Genomic_DNA"/>
</dbReference>
<evidence type="ECO:0000313" key="2">
    <source>
        <dbReference type="Proteomes" id="UP000073492"/>
    </source>
</evidence>
<gene>
    <name evidence="1" type="ORF">AC579_8103</name>
</gene>